<dbReference type="EMBL" id="NCXM01000002">
    <property type="protein sequence ID" value="OSC32109.1"/>
    <property type="molecule type" value="Genomic_DNA"/>
</dbReference>
<feature type="binding site" evidence="7">
    <location>
        <position position="152"/>
    </location>
    <ligand>
        <name>dimethylallyl phosphate</name>
        <dbReference type="ChEBI" id="CHEBI:88052"/>
    </ligand>
</feature>
<reference evidence="9 10" key="1">
    <citation type="submission" date="2017-04" db="EMBL/GenBank/DDBJ databases">
        <title>The new phylogeny of genus Mycobacterium.</title>
        <authorList>
            <person name="Tortoli E."/>
            <person name="Trovato A."/>
            <person name="Cirillo D.M."/>
        </authorList>
    </citation>
    <scope>NUCLEOTIDE SEQUENCE [LARGE SCALE GENOMIC DNA]</scope>
    <source>
        <strain evidence="9 10">DSM 45247</strain>
    </source>
</reference>
<evidence type="ECO:0000256" key="2">
    <source>
        <dbReference type="ARBA" id="ARBA00022630"/>
    </source>
</evidence>
<organism evidence="9 10">
    <name type="scientific">Mycolicibacterium vulneris</name>
    <dbReference type="NCBI Taxonomy" id="547163"/>
    <lineage>
        <taxon>Bacteria</taxon>
        <taxon>Bacillati</taxon>
        <taxon>Actinomycetota</taxon>
        <taxon>Actinomycetes</taxon>
        <taxon>Mycobacteriales</taxon>
        <taxon>Mycobacteriaceae</taxon>
        <taxon>Mycolicibacterium</taxon>
    </lineage>
</organism>
<keyword evidence="3 7" id="KW-0288">FMN</keyword>
<evidence type="ECO:0000256" key="3">
    <source>
        <dbReference type="ARBA" id="ARBA00022643"/>
    </source>
</evidence>
<evidence type="ECO:0000256" key="7">
    <source>
        <dbReference type="HAMAP-Rule" id="MF_01984"/>
    </source>
</evidence>
<name>A0A1X2LDM8_9MYCO</name>
<sequence length="199" mass="21607">MKRLIVGISGATGIIYGIRLLDQLHAAGVETHLVTSRAGEITRSYETHYTAAELRAKADVSYPIGDVGAAIASGSFRTQGMIIAPCSMRTLAEIATGVTTTLLTRAADVCLKERRRVVLLVREAPLTTIHLRNMLAATEGGAIVFPPVPAFYDRPATVDDIVNHTIGRVLDMFDLDSGLIHRWGEPTHEKLAHRNGKRV</sequence>
<keyword evidence="1 7" id="KW-0637">Prenyltransferase</keyword>
<dbReference type="NCBIfam" id="TIGR00421">
    <property type="entry name" value="ubiX_pad"/>
    <property type="match status" value="1"/>
</dbReference>
<keyword evidence="2 7" id="KW-0285">Flavoprotein</keyword>
<dbReference type="EC" id="2.5.1.129" evidence="7"/>
<feature type="binding site" evidence="7">
    <location>
        <position position="36"/>
    </location>
    <ligand>
        <name>FMN</name>
        <dbReference type="ChEBI" id="CHEBI:58210"/>
    </ligand>
</feature>
<dbReference type="Proteomes" id="UP000242320">
    <property type="component" value="Unassembled WGS sequence"/>
</dbReference>
<proteinExistence type="inferred from homology"/>
<dbReference type="Pfam" id="PF02441">
    <property type="entry name" value="Flavoprotein"/>
    <property type="match status" value="1"/>
</dbReference>
<dbReference type="PANTHER" id="PTHR43374">
    <property type="entry name" value="FLAVIN PRENYLTRANSFERASE"/>
    <property type="match status" value="1"/>
</dbReference>
<evidence type="ECO:0000313" key="10">
    <source>
        <dbReference type="Proteomes" id="UP000242320"/>
    </source>
</evidence>
<dbReference type="FunFam" id="3.40.50.1950:FF:000001">
    <property type="entry name" value="Flavin prenyltransferase UbiX"/>
    <property type="match status" value="1"/>
</dbReference>
<dbReference type="InterPro" id="IPR036551">
    <property type="entry name" value="Flavin_trans-like"/>
</dbReference>
<comment type="similarity">
    <text evidence="6 7">Belongs to the UbiX/PAD1 family.</text>
</comment>
<keyword evidence="4 7" id="KW-0808">Transferase</keyword>
<keyword evidence="10" id="KW-1185">Reference proteome</keyword>
<evidence type="ECO:0000256" key="5">
    <source>
        <dbReference type="ARBA" id="ARBA00050612"/>
    </source>
</evidence>
<comment type="caution">
    <text evidence="7">Lacks conserved residue(s) required for the propagation of feature annotation.</text>
</comment>
<dbReference type="GO" id="GO:0016831">
    <property type="term" value="F:carboxy-lyase activity"/>
    <property type="evidence" value="ECO:0007669"/>
    <property type="project" value="TreeGrafter"/>
</dbReference>
<comment type="function">
    <text evidence="7">Flavin prenyltransferase that catalyzes the synthesis of the prenylated FMN cofactor (prenyl-FMN) for 4-hydroxy-3-polyprenylbenzoic acid decarboxylase UbiD. The prenyltransferase is metal-independent and links a dimethylallyl moiety from dimethylallyl monophosphate (DMAP) to the flavin N5 and C6 atoms of FMN.</text>
</comment>
<comment type="caution">
    <text evidence="9">The sequence shown here is derived from an EMBL/GenBank/DDBJ whole genome shotgun (WGS) entry which is preliminary data.</text>
</comment>
<dbReference type="GO" id="GO:0106141">
    <property type="term" value="F:flavin prenyltransferase activity"/>
    <property type="evidence" value="ECO:0007669"/>
    <property type="project" value="UniProtKB-EC"/>
</dbReference>
<dbReference type="PANTHER" id="PTHR43374:SF1">
    <property type="entry name" value="FLAVIN PRENYLTRANSFERASE PAD1, MITOCHONDRIAL"/>
    <property type="match status" value="1"/>
</dbReference>
<dbReference type="HAMAP" id="MF_01984">
    <property type="entry name" value="ubiX_pad"/>
    <property type="match status" value="1"/>
</dbReference>
<accession>A0A1X2LDM8</accession>
<evidence type="ECO:0000313" key="9">
    <source>
        <dbReference type="EMBL" id="OSC32109.1"/>
    </source>
</evidence>
<feature type="domain" description="Flavoprotein" evidence="8">
    <location>
        <begin position="2"/>
        <end position="172"/>
    </location>
</feature>
<dbReference type="SUPFAM" id="SSF52507">
    <property type="entry name" value="Homo-oligomeric flavin-containing Cys decarboxylases, HFCD"/>
    <property type="match status" value="1"/>
</dbReference>
<evidence type="ECO:0000256" key="1">
    <source>
        <dbReference type="ARBA" id="ARBA00022602"/>
    </source>
</evidence>
<dbReference type="AlphaFoldDB" id="A0A1X2LDM8"/>
<dbReference type="NCBIfam" id="NF004685">
    <property type="entry name" value="PRK06029.1"/>
    <property type="match status" value="1"/>
</dbReference>
<gene>
    <name evidence="7" type="primary">ubiX</name>
    <name evidence="9" type="ORF">B8W69_03210</name>
</gene>
<comment type="catalytic activity">
    <reaction evidence="5 7">
        <text>dimethylallyl phosphate + FMNH2 = prenylated FMNH2 + phosphate</text>
        <dbReference type="Rhea" id="RHEA:37743"/>
        <dbReference type="ChEBI" id="CHEBI:43474"/>
        <dbReference type="ChEBI" id="CHEBI:57618"/>
        <dbReference type="ChEBI" id="CHEBI:87467"/>
        <dbReference type="ChEBI" id="CHEBI:88052"/>
        <dbReference type="EC" id="2.5.1.129"/>
    </reaction>
</comment>
<feature type="binding site" evidence="7">
    <location>
        <begin position="87"/>
        <end position="90"/>
    </location>
    <ligand>
        <name>FMN</name>
        <dbReference type="ChEBI" id="CHEBI:58210"/>
    </ligand>
</feature>
<evidence type="ECO:0000259" key="8">
    <source>
        <dbReference type="Pfam" id="PF02441"/>
    </source>
</evidence>
<evidence type="ECO:0000256" key="4">
    <source>
        <dbReference type="ARBA" id="ARBA00022679"/>
    </source>
</evidence>
<feature type="binding site" evidence="7">
    <location>
        <position position="168"/>
    </location>
    <ligand>
        <name>dimethylallyl phosphate</name>
        <dbReference type="ChEBI" id="CHEBI:88052"/>
    </ligand>
</feature>
<evidence type="ECO:0000256" key="6">
    <source>
        <dbReference type="ARBA" id="ARBA00060793"/>
    </source>
</evidence>
<dbReference type="InterPro" id="IPR003382">
    <property type="entry name" value="Flavoprotein"/>
</dbReference>
<dbReference type="Gene3D" id="3.40.50.1950">
    <property type="entry name" value="Flavin prenyltransferase-like"/>
    <property type="match status" value="1"/>
</dbReference>
<dbReference type="InterPro" id="IPR004507">
    <property type="entry name" value="UbiX-like"/>
</dbReference>
<protein>
    <recommendedName>
        <fullName evidence="7">Flavin prenyltransferase UbiX</fullName>
        <ecNumber evidence="7">2.5.1.129</ecNumber>
    </recommendedName>
</protein>
<feature type="binding site" evidence="7">
    <location>
        <position position="122"/>
    </location>
    <ligand>
        <name>FMN</name>
        <dbReference type="ChEBI" id="CHEBI:58210"/>
    </ligand>
</feature>
<feature type="binding site" evidence="7">
    <location>
        <begin position="10"/>
        <end position="12"/>
    </location>
    <ligand>
        <name>FMN</name>
        <dbReference type="ChEBI" id="CHEBI:58210"/>
    </ligand>
</feature>